<organism evidence="6 7">
    <name type="scientific">Thermocoleostomius sinensis A174</name>
    <dbReference type="NCBI Taxonomy" id="2016057"/>
    <lineage>
        <taxon>Bacteria</taxon>
        <taxon>Bacillati</taxon>
        <taxon>Cyanobacteriota</taxon>
        <taxon>Cyanophyceae</taxon>
        <taxon>Oculatellales</taxon>
        <taxon>Oculatellaceae</taxon>
        <taxon>Thermocoleostomius</taxon>
    </lineage>
</organism>
<feature type="domain" description="Glycosyl transferase family 1" evidence="5">
    <location>
        <begin position="216"/>
        <end position="386"/>
    </location>
</feature>
<keyword evidence="3 6" id="KW-0808">Transferase</keyword>
<accession>A0A9E8ZBT7</accession>
<feature type="compositionally biased region" description="Polar residues" evidence="4">
    <location>
        <begin position="424"/>
        <end position="441"/>
    </location>
</feature>
<gene>
    <name evidence="6" type="ORF">OXH18_14435</name>
</gene>
<dbReference type="Gene3D" id="3.40.50.2000">
    <property type="entry name" value="Glycogen Phosphorylase B"/>
    <property type="match status" value="2"/>
</dbReference>
<dbReference type="SUPFAM" id="SSF53756">
    <property type="entry name" value="UDP-Glycosyltransferase/glycogen phosphorylase"/>
    <property type="match status" value="1"/>
</dbReference>
<dbReference type="GO" id="GO:0016757">
    <property type="term" value="F:glycosyltransferase activity"/>
    <property type="evidence" value="ECO:0007669"/>
    <property type="project" value="UniProtKB-KW"/>
</dbReference>
<evidence type="ECO:0000259" key="5">
    <source>
        <dbReference type="Pfam" id="PF00534"/>
    </source>
</evidence>
<keyword evidence="2 6" id="KW-0328">Glycosyltransferase</keyword>
<name>A0A9E8ZBT7_9CYAN</name>
<dbReference type="Pfam" id="PF00534">
    <property type="entry name" value="Glycos_transf_1"/>
    <property type="match status" value="1"/>
</dbReference>
<dbReference type="Proteomes" id="UP001163152">
    <property type="component" value="Chromosome"/>
</dbReference>
<dbReference type="RefSeq" id="WP_268607795.1">
    <property type="nucleotide sequence ID" value="NZ_CP113797.1"/>
</dbReference>
<evidence type="ECO:0000313" key="7">
    <source>
        <dbReference type="Proteomes" id="UP001163152"/>
    </source>
</evidence>
<protein>
    <submittedName>
        <fullName evidence="6">Glycosyltransferase</fullName>
        <ecNumber evidence="6">2.4.-.-</ecNumber>
    </submittedName>
</protein>
<dbReference type="PANTHER" id="PTHR12526">
    <property type="entry name" value="GLYCOSYLTRANSFERASE"/>
    <property type="match status" value="1"/>
</dbReference>
<dbReference type="EMBL" id="CP113797">
    <property type="protein sequence ID" value="WAL58380.1"/>
    <property type="molecule type" value="Genomic_DNA"/>
</dbReference>
<evidence type="ECO:0000256" key="2">
    <source>
        <dbReference type="ARBA" id="ARBA00022676"/>
    </source>
</evidence>
<feature type="region of interest" description="Disordered" evidence="4">
    <location>
        <begin position="415"/>
        <end position="441"/>
    </location>
</feature>
<dbReference type="AlphaFoldDB" id="A0A9E8ZBT7"/>
<proteinExistence type="inferred from homology"/>
<dbReference type="KEGG" id="tsin:OXH18_14435"/>
<evidence type="ECO:0000256" key="4">
    <source>
        <dbReference type="SAM" id="MobiDB-lite"/>
    </source>
</evidence>
<evidence type="ECO:0000313" key="6">
    <source>
        <dbReference type="EMBL" id="WAL58380.1"/>
    </source>
</evidence>
<dbReference type="InterPro" id="IPR001296">
    <property type="entry name" value="Glyco_trans_1"/>
</dbReference>
<comment type="similarity">
    <text evidence="1">Belongs to the glycosyltransferase group 1 family. Glycosyltransferase 4 subfamily.</text>
</comment>
<dbReference type="EC" id="2.4.-.-" evidence="6"/>
<reference evidence="6" key="1">
    <citation type="submission" date="2022-12" db="EMBL/GenBank/DDBJ databases">
        <title>Polyphasic identification of a Novel Hot-Spring Cyanobacterium Ocullathermofonsia sinensis gen nov. sp. nov. and Genomic Insights on its Adaptations to the Thermal Habitat.</title>
        <authorList>
            <person name="Daroch M."/>
            <person name="Tang J."/>
            <person name="Jiang Y."/>
        </authorList>
    </citation>
    <scope>NUCLEOTIDE SEQUENCE</scope>
    <source>
        <strain evidence="6">PKUAC-SCTA174</strain>
    </source>
</reference>
<evidence type="ECO:0000256" key="3">
    <source>
        <dbReference type="ARBA" id="ARBA00022679"/>
    </source>
</evidence>
<sequence>MKIAFIVEGFPVLSQTFVLNQITGLIDRGHEVDIYAEVQDDSRKIHPTIEQYRLLERTYYQPLQPHDKLQRVLKALRLFVPCFLEDPDLVLRSINVFKYGKSAASLRLFYSVIPFLGNRNTYDVIQCHFGLLGIKGMMLREVGAIQGKLVTAFHGVDISQNLDLLGENLYDDLFKVGDCFLPISQHWRNRLAQLGCPSGRTFIHHMGIDCQKFTFIPRIPAPEQPIRLISIARLTEKKGIEYGIRAVAKILKRYSNIEYLIVGSGELRERLAQIIQGLGVEAQIKLIGWKNQQEVIDILNHSHILLAPSVTASDGNQEGIPVALMEAMAMGLPVISTYHSGIPELVEDDVSGFLVPERNIEALANKLEDLLQQPERWVKMGQSGRSRVEEQFNINKLNDRLVEIYQALIETGQSNLHQEHNRTDSASTNSDVFIPSTSTSL</sequence>
<keyword evidence="7" id="KW-1185">Reference proteome</keyword>
<dbReference type="PANTHER" id="PTHR12526:SF640">
    <property type="entry name" value="COLANIC ACID BIOSYNTHESIS GLYCOSYLTRANSFERASE WCAL-RELATED"/>
    <property type="match status" value="1"/>
</dbReference>
<evidence type="ECO:0000256" key="1">
    <source>
        <dbReference type="ARBA" id="ARBA00009481"/>
    </source>
</evidence>